<dbReference type="SUPFAM" id="SSF52172">
    <property type="entry name" value="CheY-like"/>
    <property type="match status" value="1"/>
</dbReference>
<dbReference type="InterPro" id="IPR050595">
    <property type="entry name" value="Bact_response_regulator"/>
</dbReference>
<keyword evidence="2" id="KW-0805">Transcription regulation</keyword>
<evidence type="ECO:0000256" key="3">
    <source>
        <dbReference type="ARBA" id="ARBA00023163"/>
    </source>
</evidence>
<name>A0A1I4B141_9HYPH</name>
<dbReference type="RefSeq" id="WP_091684502.1">
    <property type="nucleotide sequence ID" value="NZ_FOSN01000012.1"/>
</dbReference>
<feature type="modified residue" description="4-aspartylphosphate" evidence="4">
    <location>
        <position position="61"/>
    </location>
</feature>
<keyword evidence="3" id="KW-0804">Transcription</keyword>
<dbReference type="PANTHER" id="PTHR44591:SF3">
    <property type="entry name" value="RESPONSE REGULATORY DOMAIN-CONTAINING PROTEIN"/>
    <property type="match status" value="1"/>
</dbReference>
<proteinExistence type="predicted"/>
<evidence type="ECO:0000256" key="4">
    <source>
        <dbReference type="PROSITE-ProRule" id="PRU00169"/>
    </source>
</evidence>
<dbReference type="AlphaFoldDB" id="A0A1I4B141"/>
<feature type="domain" description="Response regulatory" evidence="5">
    <location>
        <begin position="11"/>
        <end position="123"/>
    </location>
</feature>
<dbReference type="PANTHER" id="PTHR44591">
    <property type="entry name" value="STRESS RESPONSE REGULATOR PROTEIN 1"/>
    <property type="match status" value="1"/>
</dbReference>
<evidence type="ECO:0000313" key="6">
    <source>
        <dbReference type="EMBL" id="SFK62263.1"/>
    </source>
</evidence>
<dbReference type="SMART" id="SM00448">
    <property type="entry name" value="REC"/>
    <property type="match status" value="1"/>
</dbReference>
<gene>
    <name evidence="6" type="ORF">SAMN05444581_11274</name>
</gene>
<reference evidence="6 7" key="1">
    <citation type="submission" date="2016-10" db="EMBL/GenBank/DDBJ databases">
        <authorList>
            <person name="de Groot N.N."/>
        </authorList>
    </citation>
    <scope>NUCLEOTIDE SEQUENCE [LARGE SCALE GENOMIC DNA]</scope>
    <source>
        <strain evidence="6 7">NE2</strain>
    </source>
</reference>
<evidence type="ECO:0000313" key="7">
    <source>
        <dbReference type="Proteomes" id="UP000198755"/>
    </source>
</evidence>
<dbReference type="Proteomes" id="UP000198755">
    <property type="component" value="Unassembled WGS sequence"/>
</dbReference>
<evidence type="ECO:0000259" key="5">
    <source>
        <dbReference type="PROSITE" id="PS50110"/>
    </source>
</evidence>
<dbReference type="Gene3D" id="3.40.50.2300">
    <property type="match status" value="1"/>
</dbReference>
<protein>
    <submittedName>
        <fullName evidence="6">Response regulator receiver domain-containing protein</fullName>
    </submittedName>
</protein>
<accession>A0A1I4B141</accession>
<dbReference type="InterPro" id="IPR001789">
    <property type="entry name" value="Sig_transdc_resp-reg_receiver"/>
</dbReference>
<dbReference type="InterPro" id="IPR011006">
    <property type="entry name" value="CheY-like_superfamily"/>
</dbReference>
<dbReference type="Pfam" id="PF00072">
    <property type="entry name" value="Response_reg"/>
    <property type="match status" value="1"/>
</dbReference>
<organism evidence="6 7">
    <name type="scientific">Methylocapsa palsarum</name>
    <dbReference type="NCBI Taxonomy" id="1612308"/>
    <lineage>
        <taxon>Bacteria</taxon>
        <taxon>Pseudomonadati</taxon>
        <taxon>Pseudomonadota</taxon>
        <taxon>Alphaproteobacteria</taxon>
        <taxon>Hyphomicrobiales</taxon>
        <taxon>Beijerinckiaceae</taxon>
        <taxon>Methylocapsa</taxon>
    </lineage>
</organism>
<dbReference type="EMBL" id="FOSN01000012">
    <property type="protein sequence ID" value="SFK62263.1"/>
    <property type="molecule type" value="Genomic_DNA"/>
</dbReference>
<sequence length="148" mass="16447">MEQTKKRALPLVLVVEDEPYVRTASASMLEDAGFEVIEACDADEALRLLSVHPNVGVVFTDVEMPGSLDGLSLARRIHHDWPGIGVVVTSGRYGSSESIQDGDVFMPKPYHSADLISGIEESLRRILTRNEQARRRGPSEQFQNISRR</sequence>
<dbReference type="STRING" id="1612308.SAMN05444581_11274"/>
<evidence type="ECO:0000256" key="1">
    <source>
        <dbReference type="ARBA" id="ARBA00022553"/>
    </source>
</evidence>
<dbReference type="OrthoDB" id="9784719at2"/>
<keyword evidence="1 4" id="KW-0597">Phosphoprotein</keyword>
<keyword evidence="7" id="KW-1185">Reference proteome</keyword>
<dbReference type="PROSITE" id="PS50110">
    <property type="entry name" value="RESPONSE_REGULATORY"/>
    <property type="match status" value="1"/>
</dbReference>
<dbReference type="GO" id="GO:0000160">
    <property type="term" value="P:phosphorelay signal transduction system"/>
    <property type="evidence" value="ECO:0007669"/>
    <property type="project" value="InterPro"/>
</dbReference>
<evidence type="ECO:0000256" key="2">
    <source>
        <dbReference type="ARBA" id="ARBA00023015"/>
    </source>
</evidence>